<dbReference type="Gene3D" id="1.50.10.10">
    <property type="match status" value="1"/>
</dbReference>
<reference evidence="1 2" key="1">
    <citation type="submission" date="2018-06" db="EMBL/GenBank/DDBJ databases">
        <title>Complete Genomes of Monosporascus.</title>
        <authorList>
            <person name="Robinson A.J."/>
            <person name="Natvig D.O."/>
        </authorList>
    </citation>
    <scope>NUCLEOTIDE SEQUENCE [LARGE SCALE GENOMIC DNA]</scope>
    <source>
        <strain evidence="1 2">CBS 110550</strain>
    </source>
</reference>
<name>A0A4Q4TPP4_9PEZI</name>
<accession>A0A4Q4TPP4</accession>
<proteinExistence type="predicted"/>
<dbReference type="InterPro" id="IPR008928">
    <property type="entry name" value="6-hairpin_glycosidase_sf"/>
</dbReference>
<dbReference type="InterPro" id="IPR012341">
    <property type="entry name" value="6hp_glycosidase-like_sf"/>
</dbReference>
<organism evidence="1 2">
    <name type="scientific">Monosporascus ibericus</name>
    <dbReference type="NCBI Taxonomy" id="155417"/>
    <lineage>
        <taxon>Eukaryota</taxon>
        <taxon>Fungi</taxon>
        <taxon>Dikarya</taxon>
        <taxon>Ascomycota</taxon>
        <taxon>Pezizomycotina</taxon>
        <taxon>Sordariomycetes</taxon>
        <taxon>Xylariomycetidae</taxon>
        <taxon>Xylariales</taxon>
        <taxon>Xylariales incertae sedis</taxon>
        <taxon>Monosporascus</taxon>
    </lineage>
</organism>
<dbReference type="OrthoDB" id="3534988at2759"/>
<dbReference type="GO" id="GO:0003824">
    <property type="term" value="F:catalytic activity"/>
    <property type="evidence" value="ECO:0007669"/>
    <property type="project" value="UniProtKB-ARBA"/>
</dbReference>
<evidence type="ECO:0008006" key="3">
    <source>
        <dbReference type="Google" id="ProtNLM"/>
    </source>
</evidence>
<dbReference type="STRING" id="155417.A0A4Q4TPP4"/>
<gene>
    <name evidence="1" type="ORF">DL764_002263</name>
</gene>
<evidence type="ECO:0000313" key="1">
    <source>
        <dbReference type="EMBL" id="RYP07897.1"/>
    </source>
</evidence>
<dbReference type="GO" id="GO:0005975">
    <property type="term" value="P:carbohydrate metabolic process"/>
    <property type="evidence" value="ECO:0007669"/>
    <property type="project" value="InterPro"/>
</dbReference>
<dbReference type="Proteomes" id="UP000293360">
    <property type="component" value="Unassembled WGS sequence"/>
</dbReference>
<dbReference type="EMBL" id="QJNU01000079">
    <property type="protein sequence ID" value="RYP07897.1"/>
    <property type="molecule type" value="Genomic_DNA"/>
</dbReference>
<dbReference type="AlphaFoldDB" id="A0A4Q4TPP4"/>
<keyword evidence="2" id="KW-1185">Reference proteome</keyword>
<sequence length="677" mass="75676">MRVVHATGKIDRQRVVQIYNPHRNANSTTTPLQVGNGNFAFGVDITGLQTFSPFATMSTWGWHNFSLPTTEGQTSIDDFTGLDWWTHGRLVNYNQPNPAQSEISNWLIQNPQRLNLATIGFQFNGVDVTEDDLQDKSQTLDLWTGKISSLFTYDGSSVEVETWADPSSDTVSIAVNSELLSKGALGIFFDFPYPTRNKFDAPFVGVFNATDKHTTRLQTRGTKKASIRHDIDATSYFVSMSWSSGATISGPAEGSHHYVLQPFPETRRLELSTTFSPSPKSDILPLSSVRAASKRWWKTFWKRGAFVDLTSTKSTDAIELQRRTILSQYLLAVNSASSYPPQGLVNNGWYGKFHRWNQFPLFRRSLPHMYTNYLDSSLERARLQGYSGARWGKMTDPTGRSAPGEINSLLIWQQPHPMYFAEVEYRSFPSEETLEAWDATLTPTADFMASYAWYNETTGFYDLGPPMYPASENTDPNATVNPAFELAYWRFGLEVAAHWRERQGREVPESWTRVRDGLAPLPTADGAYALYEGIPDMWGENTTTVQDHPAMSAIYGLLPPPSSGPALDMTVVRNTADKIAALWDLDDCWGWDFPMLAMNRLRLGDVDEAVEYLLHPLFAFDDAGYPVGGSRVPTPYFPGSSALLIAVAMMAGGWDGEPGAHFPEGWEVRAEGFVPAL</sequence>
<dbReference type="SUPFAM" id="SSF48208">
    <property type="entry name" value="Six-hairpin glycosidases"/>
    <property type="match status" value="1"/>
</dbReference>
<comment type="caution">
    <text evidence="1">The sequence shown here is derived from an EMBL/GenBank/DDBJ whole genome shotgun (WGS) entry which is preliminary data.</text>
</comment>
<evidence type="ECO:0000313" key="2">
    <source>
        <dbReference type="Proteomes" id="UP000293360"/>
    </source>
</evidence>
<protein>
    <recommendedName>
        <fullName evidence="3">Six-hairpin glycosidase-like protein</fullName>
    </recommendedName>
</protein>